<keyword evidence="12" id="KW-1185">Reference proteome</keyword>
<comment type="similarity">
    <text evidence="8 10">Belongs to the adenylosuccinate synthetase family.</text>
</comment>
<feature type="binding site" description="in other chain" evidence="8">
    <location>
        <begin position="13"/>
        <end position="16"/>
    </location>
    <ligand>
        <name>IMP</name>
        <dbReference type="ChEBI" id="CHEBI:58053"/>
        <note>ligand shared between dimeric partners</note>
    </ligand>
</feature>
<dbReference type="NCBIfam" id="NF002223">
    <property type="entry name" value="PRK01117.1"/>
    <property type="match status" value="1"/>
</dbReference>
<dbReference type="CDD" id="cd03108">
    <property type="entry name" value="AdSS"/>
    <property type="match status" value="1"/>
</dbReference>
<keyword evidence="4 8" id="KW-0547">Nucleotide-binding</keyword>
<dbReference type="NCBIfam" id="TIGR00184">
    <property type="entry name" value="purA"/>
    <property type="match status" value="1"/>
</dbReference>
<feature type="binding site" evidence="8">
    <location>
        <begin position="411"/>
        <end position="413"/>
    </location>
    <ligand>
        <name>GTP</name>
        <dbReference type="ChEBI" id="CHEBI:37565"/>
    </ligand>
</feature>
<evidence type="ECO:0000313" key="11">
    <source>
        <dbReference type="EMBL" id="OGX91726.1"/>
    </source>
</evidence>
<keyword evidence="8" id="KW-0963">Cytoplasm</keyword>
<dbReference type="GO" id="GO:0004019">
    <property type="term" value="F:adenylosuccinate synthase activity"/>
    <property type="evidence" value="ECO:0007669"/>
    <property type="project" value="UniProtKB-UniRule"/>
</dbReference>
<evidence type="ECO:0000256" key="5">
    <source>
        <dbReference type="ARBA" id="ARBA00022755"/>
    </source>
</evidence>
<dbReference type="Pfam" id="PF00709">
    <property type="entry name" value="Adenylsucc_synt"/>
    <property type="match status" value="1"/>
</dbReference>
<evidence type="ECO:0000256" key="2">
    <source>
        <dbReference type="ARBA" id="ARBA00022598"/>
    </source>
</evidence>
<dbReference type="InterPro" id="IPR042111">
    <property type="entry name" value="Adenylosuccinate_synth_dom3"/>
</dbReference>
<comment type="pathway">
    <text evidence="8 10">Purine metabolism; AMP biosynthesis via de novo pathway; AMP from IMP: step 1/2.</text>
</comment>
<comment type="catalytic activity">
    <reaction evidence="8 10">
        <text>IMP + L-aspartate + GTP = N(6)-(1,2-dicarboxyethyl)-AMP + GDP + phosphate + 2 H(+)</text>
        <dbReference type="Rhea" id="RHEA:15753"/>
        <dbReference type="ChEBI" id="CHEBI:15378"/>
        <dbReference type="ChEBI" id="CHEBI:29991"/>
        <dbReference type="ChEBI" id="CHEBI:37565"/>
        <dbReference type="ChEBI" id="CHEBI:43474"/>
        <dbReference type="ChEBI" id="CHEBI:57567"/>
        <dbReference type="ChEBI" id="CHEBI:58053"/>
        <dbReference type="ChEBI" id="CHEBI:58189"/>
        <dbReference type="EC" id="6.3.4.4"/>
    </reaction>
</comment>
<evidence type="ECO:0000256" key="8">
    <source>
        <dbReference type="HAMAP-Rule" id="MF_00011"/>
    </source>
</evidence>
<feature type="binding site" evidence="8">
    <location>
        <position position="13"/>
    </location>
    <ligand>
        <name>Mg(2+)</name>
        <dbReference type="ChEBI" id="CHEBI:18420"/>
    </ligand>
</feature>
<reference evidence="11 12" key="1">
    <citation type="submission" date="2016-08" db="EMBL/GenBank/DDBJ databases">
        <title>Hymenobacter coccineus sp. nov., Hymenobacter lapidarius sp. nov. and Hymenobacter glacialis sp. nov., isolated from Antarctic soil.</title>
        <authorList>
            <person name="Sedlacek I."/>
            <person name="Kralova S."/>
            <person name="Kyrova K."/>
            <person name="Maslanova I."/>
            <person name="Stankova E."/>
            <person name="Vrbovska V."/>
            <person name="Nemec M."/>
            <person name="Bartak M."/>
            <person name="Svec P."/>
            <person name="Busse H.-J."/>
            <person name="Pantucek R."/>
        </authorList>
    </citation>
    <scope>NUCLEOTIDE SEQUENCE [LARGE SCALE GENOMIC DNA]</scope>
    <source>
        <strain evidence="11 12">CCM 8649</strain>
    </source>
</reference>
<dbReference type="GO" id="GO:0005525">
    <property type="term" value="F:GTP binding"/>
    <property type="evidence" value="ECO:0007669"/>
    <property type="project" value="UniProtKB-UniRule"/>
</dbReference>
<dbReference type="SMART" id="SM00788">
    <property type="entry name" value="Adenylsucc_synt"/>
    <property type="match status" value="1"/>
</dbReference>
<comment type="caution">
    <text evidence="11">The sequence shown here is derived from an EMBL/GenBank/DDBJ whole genome shotgun (WGS) entry which is preliminary data.</text>
</comment>
<dbReference type="InterPro" id="IPR033128">
    <property type="entry name" value="Adenylosuccin_syn_Lys_AS"/>
</dbReference>
<dbReference type="PROSITE" id="PS00513">
    <property type="entry name" value="ADENYLOSUCCIN_SYN_2"/>
    <property type="match status" value="1"/>
</dbReference>
<keyword evidence="7 8" id="KW-0342">GTP-binding</keyword>
<sequence length="422" mass="46243">MPVDVLVGLQWGDEGKGKIVDVLAPSYDAVARFQGGPNAGHTLTFDGTKHVLRQVPSGIFHPHILNVVGNGVVLDPVVFREELQKLTERGVDWSKNLYISKKAQLILPSHRALDRISEEARGNTKIGSTLKGIGPTYSDKIGRVGLRVGHILLPDFQQRYKEAVAHHASIAAPYNKELEIEALEEEFFSAIEFLRTLQLTDTEYLLNDLLAQGKRILAEGAQGSLLDIDFGTYPYVTSSSTISAGACTGLGIAPRHIDKVYGITKAYCTRVGSGPFPTELEDAVGEEIRKAGREFGAVTGRPRRCGWIDLPALRYAIMLNGVTELHLMKADVLDGFTEIRACTHYRTATGETTPKLPDPGELNGITPEYLTLPGWNTDLTNITDTGQLPENLQAYLAFLERELQVPISIVSVGPDRVSTLFR</sequence>
<dbReference type="EMBL" id="MDZA01000038">
    <property type="protein sequence ID" value="OGX91726.1"/>
    <property type="molecule type" value="Genomic_DNA"/>
</dbReference>
<feature type="binding site" evidence="8">
    <location>
        <begin position="12"/>
        <end position="18"/>
    </location>
    <ligand>
        <name>GTP</name>
        <dbReference type="ChEBI" id="CHEBI:37565"/>
    </ligand>
</feature>
<keyword evidence="2 8" id="KW-0436">Ligase</keyword>
<evidence type="ECO:0000256" key="9">
    <source>
        <dbReference type="PROSITE-ProRule" id="PRU10134"/>
    </source>
</evidence>
<dbReference type="InterPro" id="IPR018220">
    <property type="entry name" value="Adenylosuccin_syn_GTP-bd"/>
</dbReference>
<protein>
    <recommendedName>
        <fullName evidence="8 10">Adenylosuccinate synthetase</fullName>
        <shortName evidence="8">AMPSase</shortName>
        <shortName evidence="8">AdSS</shortName>
        <ecNumber evidence="8 10">6.3.4.4</ecNumber>
    </recommendedName>
    <alternativeName>
        <fullName evidence="8">IMP--aspartate ligase</fullName>
    </alternativeName>
</protein>
<feature type="binding site" description="in other chain" evidence="8">
    <location>
        <position position="237"/>
    </location>
    <ligand>
        <name>IMP</name>
        <dbReference type="ChEBI" id="CHEBI:58053"/>
        <note>ligand shared between dimeric partners</note>
    </ligand>
</feature>
<comment type="function">
    <text evidence="8">Plays an important role in the de novo pathway of purine nucleotide biosynthesis. Catalyzes the first committed step in the biosynthesis of AMP from IMP.</text>
</comment>
<accession>A0A1G1TLG8</accession>
<dbReference type="InterPro" id="IPR042110">
    <property type="entry name" value="Adenylosuccinate_synth_dom2"/>
</dbReference>
<dbReference type="GO" id="GO:0005737">
    <property type="term" value="C:cytoplasm"/>
    <property type="evidence" value="ECO:0007669"/>
    <property type="project" value="UniProtKB-SubCell"/>
</dbReference>
<dbReference type="HAMAP" id="MF_00011">
    <property type="entry name" value="Adenylosucc_synth"/>
    <property type="match status" value="1"/>
</dbReference>
<dbReference type="SUPFAM" id="SSF52540">
    <property type="entry name" value="P-loop containing nucleoside triphosphate hydrolases"/>
    <property type="match status" value="1"/>
</dbReference>
<name>A0A1G1TLG8_9BACT</name>
<evidence type="ECO:0000256" key="3">
    <source>
        <dbReference type="ARBA" id="ARBA00022723"/>
    </source>
</evidence>
<feature type="binding site" evidence="8">
    <location>
        <begin position="297"/>
        <end position="303"/>
    </location>
    <ligand>
        <name>substrate</name>
    </ligand>
</feature>
<feature type="binding site" description="in other chain" evidence="8">
    <location>
        <position position="222"/>
    </location>
    <ligand>
        <name>IMP</name>
        <dbReference type="ChEBI" id="CHEBI:58053"/>
        <note>ligand shared between dimeric partners</note>
    </ligand>
</feature>
<evidence type="ECO:0000256" key="7">
    <source>
        <dbReference type="ARBA" id="ARBA00023134"/>
    </source>
</evidence>
<feature type="active site" description="Proton acceptor" evidence="8">
    <location>
        <position position="13"/>
    </location>
</feature>
<dbReference type="UniPathway" id="UPA00075">
    <property type="reaction ID" value="UER00335"/>
</dbReference>
<evidence type="ECO:0000256" key="6">
    <source>
        <dbReference type="ARBA" id="ARBA00022842"/>
    </source>
</evidence>
<dbReference type="InterPro" id="IPR042109">
    <property type="entry name" value="Adenylosuccinate_synth_dom1"/>
</dbReference>
<evidence type="ECO:0000256" key="4">
    <source>
        <dbReference type="ARBA" id="ARBA00022741"/>
    </source>
</evidence>
<evidence type="ECO:0000256" key="1">
    <source>
        <dbReference type="ARBA" id="ARBA00011738"/>
    </source>
</evidence>
<comment type="cofactor">
    <cofactor evidence="8">
        <name>Mg(2+)</name>
        <dbReference type="ChEBI" id="CHEBI:18420"/>
    </cofactor>
    <text evidence="8">Binds 1 Mg(2+) ion per subunit.</text>
</comment>
<evidence type="ECO:0000313" key="12">
    <source>
        <dbReference type="Proteomes" id="UP000177506"/>
    </source>
</evidence>
<dbReference type="PROSITE" id="PS01266">
    <property type="entry name" value="ADENYLOSUCCIN_SYN_1"/>
    <property type="match status" value="1"/>
</dbReference>
<dbReference type="RefSeq" id="WP_070740671.1">
    <property type="nucleotide sequence ID" value="NZ_MDZA01000038.1"/>
</dbReference>
<feature type="active site" description="Proton donor" evidence="8">
    <location>
        <position position="41"/>
    </location>
</feature>
<keyword evidence="3 8" id="KW-0479">Metal-binding</keyword>
<comment type="subcellular location">
    <subcellularLocation>
        <location evidence="8">Cytoplasm</location>
    </subcellularLocation>
</comment>
<dbReference type="GO" id="GO:0044208">
    <property type="term" value="P:'de novo' AMP biosynthetic process"/>
    <property type="evidence" value="ECO:0007669"/>
    <property type="project" value="UniProtKB-UniRule"/>
</dbReference>
<keyword evidence="5 8" id="KW-0658">Purine biosynthesis</keyword>
<dbReference type="PANTHER" id="PTHR11846">
    <property type="entry name" value="ADENYLOSUCCINATE SYNTHETASE"/>
    <property type="match status" value="1"/>
</dbReference>
<dbReference type="FunFam" id="1.10.300.10:FF:000001">
    <property type="entry name" value="Adenylosuccinate synthetase"/>
    <property type="match status" value="1"/>
</dbReference>
<dbReference type="Gene3D" id="3.40.440.10">
    <property type="entry name" value="Adenylosuccinate Synthetase, subunit A, domain 1"/>
    <property type="match status" value="1"/>
</dbReference>
<feature type="binding site" description="in other chain" evidence="8">
    <location>
        <position position="301"/>
    </location>
    <ligand>
        <name>IMP</name>
        <dbReference type="ChEBI" id="CHEBI:58053"/>
        <note>ligand shared between dimeric partners</note>
    </ligand>
</feature>
<feature type="binding site" evidence="8">
    <location>
        <position position="303"/>
    </location>
    <ligand>
        <name>GTP</name>
        <dbReference type="ChEBI" id="CHEBI:37565"/>
    </ligand>
</feature>
<organism evidence="11 12">
    <name type="scientific">Hymenobacter coccineus</name>
    <dbReference type="NCBI Taxonomy" id="1908235"/>
    <lineage>
        <taxon>Bacteria</taxon>
        <taxon>Pseudomonadati</taxon>
        <taxon>Bacteroidota</taxon>
        <taxon>Cytophagia</taxon>
        <taxon>Cytophagales</taxon>
        <taxon>Hymenobacteraceae</taxon>
        <taxon>Hymenobacter</taxon>
    </lineage>
</organism>
<dbReference type="Proteomes" id="UP000177506">
    <property type="component" value="Unassembled WGS sequence"/>
</dbReference>
<feature type="active site" evidence="9">
    <location>
        <position position="140"/>
    </location>
</feature>
<feature type="binding site" evidence="8">
    <location>
        <position position="143"/>
    </location>
    <ligand>
        <name>IMP</name>
        <dbReference type="ChEBI" id="CHEBI:58053"/>
        <note>ligand shared between dimeric partners</note>
    </ligand>
</feature>
<dbReference type="Gene3D" id="1.10.300.10">
    <property type="entry name" value="Adenylosuccinate Synthetase, subunit A, domain 2"/>
    <property type="match status" value="1"/>
</dbReference>
<feature type="binding site" evidence="8">
    <location>
        <position position="40"/>
    </location>
    <ligand>
        <name>Mg(2+)</name>
        <dbReference type="ChEBI" id="CHEBI:18420"/>
    </ligand>
</feature>
<dbReference type="InterPro" id="IPR027417">
    <property type="entry name" value="P-loop_NTPase"/>
</dbReference>
<dbReference type="OrthoDB" id="9807553at2"/>
<gene>
    <name evidence="8" type="primary">purA</name>
    <name evidence="11" type="ORF">BEN49_18795</name>
</gene>
<feature type="binding site" description="in other chain" evidence="8">
    <location>
        <begin position="38"/>
        <end position="41"/>
    </location>
    <ligand>
        <name>IMP</name>
        <dbReference type="ChEBI" id="CHEBI:58053"/>
        <note>ligand shared between dimeric partners</note>
    </ligand>
</feature>
<dbReference type="EC" id="6.3.4.4" evidence="8 10"/>
<comment type="subunit">
    <text evidence="1 8">Homodimer.</text>
</comment>
<dbReference type="GO" id="GO:0046040">
    <property type="term" value="P:IMP metabolic process"/>
    <property type="evidence" value="ECO:0007669"/>
    <property type="project" value="TreeGrafter"/>
</dbReference>
<evidence type="ECO:0000256" key="10">
    <source>
        <dbReference type="RuleBase" id="RU000520"/>
    </source>
</evidence>
<keyword evidence="6 8" id="KW-0460">Magnesium</keyword>
<feature type="binding site" evidence="8">
    <location>
        <begin position="329"/>
        <end position="331"/>
    </location>
    <ligand>
        <name>GTP</name>
        <dbReference type="ChEBI" id="CHEBI:37565"/>
    </ligand>
</feature>
<dbReference type="Gene3D" id="3.90.170.10">
    <property type="entry name" value="Adenylosuccinate Synthetase, subunit A, domain 3"/>
    <property type="match status" value="1"/>
</dbReference>
<feature type="binding site" description="in other chain" evidence="8">
    <location>
        <position position="129"/>
    </location>
    <ligand>
        <name>IMP</name>
        <dbReference type="ChEBI" id="CHEBI:58053"/>
        <note>ligand shared between dimeric partners</note>
    </ligand>
</feature>
<proteinExistence type="inferred from homology"/>
<dbReference type="AlphaFoldDB" id="A0A1G1TLG8"/>
<dbReference type="GO" id="GO:0000287">
    <property type="term" value="F:magnesium ion binding"/>
    <property type="evidence" value="ECO:0007669"/>
    <property type="project" value="UniProtKB-UniRule"/>
</dbReference>
<dbReference type="InterPro" id="IPR001114">
    <property type="entry name" value="Adenylosuccinate_synthetase"/>
</dbReference>
<dbReference type="FunFam" id="3.90.170.10:FF:000001">
    <property type="entry name" value="Adenylosuccinate synthetase"/>
    <property type="match status" value="1"/>
</dbReference>
<feature type="binding site" evidence="8">
    <location>
        <begin position="40"/>
        <end position="42"/>
    </location>
    <ligand>
        <name>GTP</name>
        <dbReference type="ChEBI" id="CHEBI:37565"/>
    </ligand>
</feature>
<dbReference type="PANTHER" id="PTHR11846:SF0">
    <property type="entry name" value="ADENYLOSUCCINATE SYNTHETASE"/>
    <property type="match status" value="1"/>
</dbReference>